<gene>
    <name evidence="7" type="ORF">CR194_15820</name>
</gene>
<keyword evidence="4 5" id="KW-0472">Membrane</keyword>
<feature type="transmembrane region" description="Helical" evidence="5">
    <location>
        <begin position="122"/>
        <end position="147"/>
    </location>
</feature>
<accession>A0A323T9B5</accession>
<evidence type="ECO:0000256" key="2">
    <source>
        <dbReference type="ARBA" id="ARBA00022692"/>
    </source>
</evidence>
<dbReference type="PANTHER" id="PTHR43471">
    <property type="entry name" value="ABC TRANSPORTER PERMEASE"/>
    <property type="match status" value="1"/>
</dbReference>
<dbReference type="GO" id="GO:0140359">
    <property type="term" value="F:ABC-type transporter activity"/>
    <property type="evidence" value="ECO:0007669"/>
    <property type="project" value="InterPro"/>
</dbReference>
<dbReference type="EMBL" id="PDOD01000004">
    <property type="protein sequence ID" value="PYZ92302.1"/>
    <property type="molecule type" value="Genomic_DNA"/>
</dbReference>
<evidence type="ECO:0000313" key="7">
    <source>
        <dbReference type="EMBL" id="PYZ92302.1"/>
    </source>
</evidence>
<keyword evidence="2 5" id="KW-0812">Transmembrane</keyword>
<evidence type="ECO:0000256" key="3">
    <source>
        <dbReference type="ARBA" id="ARBA00022989"/>
    </source>
</evidence>
<feature type="transmembrane region" description="Helical" evidence="5">
    <location>
        <begin position="89"/>
        <end position="115"/>
    </location>
</feature>
<comment type="subcellular location">
    <subcellularLocation>
        <location evidence="1">Membrane</location>
        <topology evidence="1">Multi-pass membrane protein</topology>
    </subcellularLocation>
</comment>
<keyword evidence="8" id="KW-1185">Reference proteome</keyword>
<evidence type="ECO:0000259" key="6">
    <source>
        <dbReference type="Pfam" id="PF12698"/>
    </source>
</evidence>
<feature type="domain" description="ABC-2 type transporter transmembrane" evidence="6">
    <location>
        <begin position="42"/>
        <end position="229"/>
    </location>
</feature>
<dbReference type="Pfam" id="PF12698">
    <property type="entry name" value="ABC2_membrane_3"/>
    <property type="match status" value="1"/>
</dbReference>
<name>A0A323T9B5_9BACI</name>
<dbReference type="RefSeq" id="WP_110610824.1">
    <property type="nucleotide sequence ID" value="NZ_PDOD01000004.1"/>
</dbReference>
<feature type="transmembrane region" description="Helical" evidence="5">
    <location>
        <begin position="210"/>
        <end position="229"/>
    </location>
</feature>
<organism evidence="7 8">
    <name type="scientific">Salipaludibacillus keqinensis</name>
    <dbReference type="NCBI Taxonomy" id="2045207"/>
    <lineage>
        <taxon>Bacteria</taxon>
        <taxon>Bacillati</taxon>
        <taxon>Bacillota</taxon>
        <taxon>Bacilli</taxon>
        <taxon>Bacillales</taxon>
        <taxon>Bacillaceae</taxon>
    </lineage>
</organism>
<comment type="caution">
    <text evidence="7">The sequence shown here is derived from an EMBL/GenBank/DDBJ whole genome shotgun (WGS) entry which is preliminary data.</text>
</comment>
<dbReference type="GO" id="GO:0016020">
    <property type="term" value="C:membrane"/>
    <property type="evidence" value="ECO:0007669"/>
    <property type="project" value="UniProtKB-SubCell"/>
</dbReference>
<sequence>MNNFLTLTVGELQRMNKYQILPSSLFVVAFWIAFLYFVDALFINQLFAMLIFVDASIMSIILVGAIMFFEKHEGTFRTFMVTPIRKSDYILSKAFAIVVSNLITVLILFAFAYYVKNIEMNLLAFVGAVCLVGLFHAILGFWMSFYAKDFTSLIMRSTGYMLIFVLPVILVQLQVIQHDWFQYILYIVPTQASMNVLNASAGLPVETSELWWSTIFLIGLIIVIFFVTLKKFDEFSQKEGGQ</sequence>
<evidence type="ECO:0000256" key="1">
    <source>
        <dbReference type="ARBA" id="ARBA00004141"/>
    </source>
</evidence>
<keyword evidence="3 5" id="KW-1133">Transmembrane helix</keyword>
<protein>
    <submittedName>
        <fullName evidence="7">ABC transporter permease</fullName>
    </submittedName>
</protein>
<feature type="transmembrane region" description="Helical" evidence="5">
    <location>
        <begin position="46"/>
        <end position="69"/>
    </location>
</feature>
<evidence type="ECO:0000256" key="5">
    <source>
        <dbReference type="SAM" id="Phobius"/>
    </source>
</evidence>
<reference evidence="7 8" key="1">
    <citation type="submission" date="2017-10" db="EMBL/GenBank/DDBJ databases">
        <title>Bacillus sp. nov., a halophilic bacterium isolated from a Keqin Lake.</title>
        <authorList>
            <person name="Wang H."/>
        </authorList>
    </citation>
    <scope>NUCLEOTIDE SEQUENCE [LARGE SCALE GENOMIC DNA]</scope>
    <source>
        <strain evidence="7 8">KQ-12</strain>
    </source>
</reference>
<dbReference type="AlphaFoldDB" id="A0A323T9B5"/>
<feature type="transmembrane region" description="Helical" evidence="5">
    <location>
        <begin position="153"/>
        <end position="171"/>
    </location>
</feature>
<dbReference type="InterPro" id="IPR013525">
    <property type="entry name" value="ABC2_TM"/>
</dbReference>
<feature type="transmembrane region" description="Helical" evidence="5">
    <location>
        <begin position="20"/>
        <end position="39"/>
    </location>
</feature>
<proteinExistence type="predicted"/>
<evidence type="ECO:0000256" key="4">
    <source>
        <dbReference type="ARBA" id="ARBA00023136"/>
    </source>
</evidence>
<evidence type="ECO:0000313" key="8">
    <source>
        <dbReference type="Proteomes" id="UP000248214"/>
    </source>
</evidence>
<dbReference type="Proteomes" id="UP000248214">
    <property type="component" value="Unassembled WGS sequence"/>
</dbReference>
<dbReference type="OrthoDB" id="2966568at2"/>